<dbReference type="SUPFAM" id="SSF47384">
    <property type="entry name" value="Homodimeric domain of signal transducing histidine kinase"/>
    <property type="match status" value="1"/>
</dbReference>
<dbReference type="InterPro" id="IPR001610">
    <property type="entry name" value="PAC"/>
</dbReference>
<dbReference type="InterPro" id="IPR036890">
    <property type="entry name" value="HATPase_C_sf"/>
</dbReference>
<evidence type="ECO:0000259" key="9">
    <source>
        <dbReference type="PROSITE" id="PS50110"/>
    </source>
</evidence>
<dbReference type="EC" id="2.7.13.3" evidence="2"/>
<dbReference type="Pfam" id="PF02518">
    <property type="entry name" value="HATPase_c"/>
    <property type="match status" value="1"/>
</dbReference>
<dbReference type="Pfam" id="PF13426">
    <property type="entry name" value="PAS_9"/>
    <property type="match status" value="1"/>
</dbReference>
<organism evidence="12 13">
    <name type="scientific">Roseateles aquae</name>
    <dbReference type="NCBI Taxonomy" id="3077235"/>
    <lineage>
        <taxon>Bacteria</taxon>
        <taxon>Pseudomonadati</taxon>
        <taxon>Pseudomonadota</taxon>
        <taxon>Betaproteobacteria</taxon>
        <taxon>Burkholderiales</taxon>
        <taxon>Sphaerotilaceae</taxon>
        <taxon>Roseateles</taxon>
    </lineage>
</organism>
<dbReference type="InterPro" id="IPR035965">
    <property type="entry name" value="PAS-like_dom_sf"/>
</dbReference>
<dbReference type="SMART" id="SM00086">
    <property type="entry name" value="PAC"/>
    <property type="match status" value="3"/>
</dbReference>
<dbReference type="Pfam" id="PF08448">
    <property type="entry name" value="PAS_4"/>
    <property type="match status" value="2"/>
</dbReference>
<evidence type="ECO:0000256" key="5">
    <source>
        <dbReference type="ARBA" id="ARBA00022777"/>
    </source>
</evidence>
<keyword evidence="6" id="KW-0902">Two-component regulatory system</keyword>
<dbReference type="SUPFAM" id="SSF52172">
    <property type="entry name" value="CheY-like"/>
    <property type="match status" value="1"/>
</dbReference>
<dbReference type="InterPro" id="IPR036097">
    <property type="entry name" value="HisK_dim/P_sf"/>
</dbReference>
<dbReference type="InterPro" id="IPR001789">
    <property type="entry name" value="Sig_transdc_resp-reg_receiver"/>
</dbReference>
<dbReference type="SMART" id="SM00388">
    <property type="entry name" value="HisKA"/>
    <property type="match status" value="1"/>
</dbReference>
<evidence type="ECO:0000256" key="7">
    <source>
        <dbReference type="PROSITE-ProRule" id="PRU00169"/>
    </source>
</evidence>
<dbReference type="Pfam" id="PF13185">
    <property type="entry name" value="GAF_2"/>
    <property type="match status" value="3"/>
</dbReference>
<accession>A0ABU3PJJ8</accession>
<keyword evidence="4" id="KW-0808">Transferase</keyword>
<dbReference type="PANTHER" id="PTHR45339:SF1">
    <property type="entry name" value="HYBRID SIGNAL TRANSDUCTION HISTIDINE KINASE J"/>
    <property type="match status" value="1"/>
</dbReference>
<dbReference type="CDD" id="cd16922">
    <property type="entry name" value="HATPase_EvgS-ArcB-TorS-like"/>
    <property type="match status" value="1"/>
</dbReference>
<dbReference type="CDD" id="cd17546">
    <property type="entry name" value="REC_hyHK_CKI1_RcsC-like"/>
    <property type="match status" value="1"/>
</dbReference>
<dbReference type="SMART" id="SM00065">
    <property type="entry name" value="GAF"/>
    <property type="match status" value="3"/>
</dbReference>
<dbReference type="InterPro" id="IPR000700">
    <property type="entry name" value="PAS-assoc_C"/>
</dbReference>
<dbReference type="PRINTS" id="PR00344">
    <property type="entry name" value="BCTRLSENSOR"/>
</dbReference>
<dbReference type="CDD" id="cd00130">
    <property type="entry name" value="PAS"/>
    <property type="match status" value="3"/>
</dbReference>
<reference evidence="12" key="1">
    <citation type="submission" date="2023-09" db="EMBL/GenBank/DDBJ databases">
        <title>Paucibacter sp. APW11 Genome sequencing and assembly.</title>
        <authorList>
            <person name="Kim I."/>
        </authorList>
    </citation>
    <scope>NUCLEOTIDE SEQUENCE</scope>
    <source>
        <strain evidence="12">APW11</strain>
    </source>
</reference>
<dbReference type="InterPro" id="IPR003661">
    <property type="entry name" value="HisK_dim/P_dom"/>
</dbReference>
<dbReference type="Gene3D" id="1.10.287.130">
    <property type="match status" value="1"/>
</dbReference>
<dbReference type="SUPFAM" id="SSF55874">
    <property type="entry name" value="ATPase domain of HSP90 chaperone/DNA topoisomerase II/histidine kinase"/>
    <property type="match status" value="1"/>
</dbReference>
<dbReference type="SUPFAM" id="SSF55781">
    <property type="entry name" value="GAF domain-like"/>
    <property type="match status" value="3"/>
</dbReference>
<comment type="catalytic activity">
    <reaction evidence="1">
        <text>ATP + protein L-histidine = ADP + protein N-phospho-L-histidine.</text>
        <dbReference type="EC" id="2.7.13.3"/>
    </reaction>
</comment>
<dbReference type="PROSITE" id="PS50110">
    <property type="entry name" value="RESPONSE_REGULATORY"/>
    <property type="match status" value="1"/>
</dbReference>
<feature type="domain" description="Response regulatory" evidence="9">
    <location>
        <begin position="1171"/>
        <end position="1287"/>
    </location>
</feature>
<dbReference type="InterPro" id="IPR000014">
    <property type="entry name" value="PAS"/>
</dbReference>
<dbReference type="InterPro" id="IPR004358">
    <property type="entry name" value="Sig_transdc_His_kin-like_C"/>
</dbReference>
<evidence type="ECO:0000259" key="8">
    <source>
        <dbReference type="PROSITE" id="PS50109"/>
    </source>
</evidence>
<dbReference type="PROSITE" id="PS50109">
    <property type="entry name" value="HIS_KIN"/>
    <property type="match status" value="1"/>
</dbReference>
<dbReference type="InterPro" id="IPR013656">
    <property type="entry name" value="PAS_4"/>
</dbReference>
<keyword evidence="3 7" id="KW-0597">Phosphoprotein</keyword>
<evidence type="ECO:0000259" key="10">
    <source>
        <dbReference type="PROSITE" id="PS50112"/>
    </source>
</evidence>
<dbReference type="Proteomes" id="UP001246372">
    <property type="component" value="Unassembled WGS sequence"/>
</dbReference>
<dbReference type="InterPro" id="IPR003018">
    <property type="entry name" value="GAF"/>
</dbReference>
<dbReference type="Gene3D" id="3.30.450.20">
    <property type="entry name" value="PAS domain"/>
    <property type="match status" value="3"/>
</dbReference>
<dbReference type="CDD" id="cd00082">
    <property type="entry name" value="HisKA"/>
    <property type="match status" value="1"/>
</dbReference>
<dbReference type="InterPro" id="IPR011006">
    <property type="entry name" value="CheY-like_superfamily"/>
</dbReference>
<evidence type="ECO:0000313" key="12">
    <source>
        <dbReference type="EMBL" id="MDT9002308.1"/>
    </source>
</evidence>
<dbReference type="PROSITE" id="PS50113">
    <property type="entry name" value="PAC"/>
    <property type="match status" value="1"/>
</dbReference>
<dbReference type="SUPFAM" id="SSF55785">
    <property type="entry name" value="PYP-like sensor domain (PAS domain)"/>
    <property type="match status" value="3"/>
</dbReference>
<name>A0ABU3PJJ8_9BURK</name>
<dbReference type="EMBL" id="JAVXZY010000014">
    <property type="protein sequence ID" value="MDT9002308.1"/>
    <property type="molecule type" value="Genomic_DNA"/>
</dbReference>
<gene>
    <name evidence="12" type="ORF">RQP53_23710</name>
</gene>
<evidence type="ECO:0000256" key="4">
    <source>
        <dbReference type="ARBA" id="ARBA00022679"/>
    </source>
</evidence>
<dbReference type="SMART" id="SM00387">
    <property type="entry name" value="HATPase_c"/>
    <property type="match status" value="1"/>
</dbReference>
<dbReference type="SMART" id="SM00091">
    <property type="entry name" value="PAS"/>
    <property type="match status" value="3"/>
</dbReference>
<dbReference type="Gene3D" id="3.30.450.40">
    <property type="match status" value="3"/>
</dbReference>
<evidence type="ECO:0000256" key="2">
    <source>
        <dbReference type="ARBA" id="ARBA00012438"/>
    </source>
</evidence>
<evidence type="ECO:0000259" key="11">
    <source>
        <dbReference type="PROSITE" id="PS50113"/>
    </source>
</evidence>
<evidence type="ECO:0000256" key="3">
    <source>
        <dbReference type="ARBA" id="ARBA00022553"/>
    </source>
</evidence>
<dbReference type="Gene3D" id="3.40.50.2300">
    <property type="match status" value="1"/>
</dbReference>
<dbReference type="Gene3D" id="3.30.565.10">
    <property type="entry name" value="Histidine kinase-like ATPase, C-terminal domain"/>
    <property type="match status" value="1"/>
</dbReference>
<comment type="caution">
    <text evidence="12">The sequence shown here is derived from an EMBL/GenBank/DDBJ whole genome shotgun (WGS) entry which is preliminary data.</text>
</comment>
<feature type="domain" description="PAC" evidence="11">
    <location>
        <begin position="370"/>
        <end position="423"/>
    </location>
</feature>
<dbReference type="NCBIfam" id="TIGR00229">
    <property type="entry name" value="sensory_box"/>
    <property type="match status" value="3"/>
</dbReference>
<dbReference type="InterPro" id="IPR005467">
    <property type="entry name" value="His_kinase_dom"/>
</dbReference>
<dbReference type="InterPro" id="IPR003594">
    <property type="entry name" value="HATPase_dom"/>
</dbReference>
<proteinExistence type="predicted"/>
<dbReference type="RefSeq" id="WP_315653202.1">
    <property type="nucleotide sequence ID" value="NZ_JAVXZY010000014.1"/>
</dbReference>
<dbReference type="InterPro" id="IPR029016">
    <property type="entry name" value="GAF-like_dom_sf"/>
</dbReference>
<feature type="modified residue" description="4-aspartylphosphate" evidence="7">
    <location>
        <position position="1220"/>
    </location>
</feature>
<keyword evidence="5" id="KW-0418">Kinase</keyword>
<evidence type="ECO:0000256" key="6">
    <source>
        <dbReference type="ARBA" id="ARBA00023012"/>
    </source>
</evidence>
<dbReference type="PROSITE" id="PS50112">
    <property type="entry name" value="PAS"/>
    <property type="match status" value="2"/>
</dbReference>
<evidence type="ECO:0000313" key="13">
    <source>
        <dbReference type="Proteomes" id="UP001246372"/>
    </source>
</evidence>
<dbReference type="Pfam" id="PF00512">
    <property type="entry name" value="HisKA"/>
    <property type="match status" value="1"/>
</dbReference>
<dbReference type="PANTHER" id="PTHR45339">
    <property type="entry name" value="HYBRID SIGNAL TRANSDUCTION HISTIDINE KINASE J"/>
    <property type="match status" value="1"/>
</dbReference>
<evidence type="ECO:0000256" key="1">
    <source>
        <dbReference type="ARBA" id="ARBA00000085"/>
    </source>
</evidence>
<keyword evidence="13" id="KW-1185">Reference proteome</keyword>
<feature type="domain" description="PAS" evidence="10">
    <location>
        <begin position="297"/>
        <end position="341"/>
    </location>
</feature>
<protein>
    <recommendedName>
        <fullName evidence="2">histidine kinase</fullName>
        <ecNumber evidence="2">2.7.13.3</ecNumber>
    </recommendedName>
</protein>
<feature type="domain" description="PAS" evidence="10">
    <location>
        <begin position="595"/>
        <end position="665"/>
    </location>
</feature>
<sequence>MVLQSVLSELELGVLFAHNPAPMVIYRIDTLRLCAANAAFCALYGYERSEIDGLPASDLFIAEERDNAAALARSLEGAVRVGEWRHLSKLGATLNVMTHSQPVLYQGLACRLTIVTDITALRRSQQRDRSRVALMESLAMGASQAALLTQLVLAHEALFPDSLCSILLLDASGQHLTGGAAPHLPDFYNAAIEGLAIGPTVGSCGAAAATGQRVIVADIASHPNWIPFRELAARAGLAACWSEPIIGPQGRVLGSFAIYRRSPGTPSEEELEHQAFSVQLAATAIMQGDTTDQLRRSEQRLRSILGALPDLVWLKDAQGRYMACNAAFERWVDRSEAELRGVTEQAFGDEAEAERVRRSDALVIETRRPQPDERWLQGARAEQRALYDIVKTPLLNEQGEPVGIVGVARDITEIRRREARIHRLNRSYALLSGVNEAIVRLRDTGQLFAEVCRIAVQVGGFRMAWIGRLDEACQLVVPCSHAGHVDGYLDTLRIPLETSAGPTARAMRSGQPMLANDIAGDPLMAFWRDAALARGYRSSAAFPISSGGQIQHALMVYSVDVGHFDAEQVELMLRLAQDIGLALAVDAAEAGQRKEQSFNKQLIESVAGAFFVLDAQGQLRQWNRRLEEMSGYDSATIAGKRAPDFFSDAEKPLIRRRLADAFAQGEASVEASLLRQDGGRTPCLFVVRRLEGSQPLMVGTGIDISDRVRSAQELDRYRIHLEELVATRTAELEAANARLSREDQRLRAMLALSQQASQLGEQQLLETAIEEIARLSGSPVAALHLLEQAGEGAALRTVAGAWTRGTPATIQTMAERVAAPGSPARLWELAAERGCAVKLQSAHSNDVAIACPPGVERALALPVLGQGRLRLVLCVANKPSPYDDADERELLQLAGDLWSIVERRRIELDLHEAKLAADAANQAKSAFLANMSHEIRTPMNAVLGFAHLLRREPLSAAQQEHLNKIADASQHLLQVINDILDFSKIEAHKISLEPIDFELRACVERVRAMLADRAEAKRIALRLELAPSCPALVHGDRLRLEQILLNLLSNAVKFTEQGEVRLTVQPLDGARLRFLVDDSGIGMSPRQMEHLFEAFQQADASITRRFGGTGLGLAISRRLAQLMHGDIGVRSEPGRGSSFWLDLPLPAALGRGTVAASGGPASQSQRLRPARVLLAEDNPINQEVAMALLEELQVAVDVADDGAMALRMAQQGTYDLVLMDVQMPEMDGLQATRAMRQIPALAGLPIVAMTANAFAEDRAQCLAAGMSDYLAKPVDPAALKQCLLRWLPGEAESDASVAGELAPIDWAALQRLLDRLQPLLISYDTAAADLVEQEQAALVQALGERGQQFVRLVLDFSFAEAEDALVELQRAMRQSHPTHAQAHSTEAG</sequence>
<dbReference type="SMART" id="SM00448">
    <property type="entry name" value="REC"/>
    <property type="match status" value="1"/>
</dbReference>
<feature type="domain" description="Histidine kinase" evidence="8">
    <location>
        <begin position="930"/>
        <end position="1147"/>
    </location>
</feature>
<dbReference type="Pfam" id="PF00072">
    <property type="entry name" value="Response_reg"/>
    <property type="match status" value="1"/>
</dbReference>